<comment type="caution">
    <text evidence="1">The sequence shown here is derived from an EMBL/GenBank/DDBJ whole genome shotgun (WGS) entry which is preliminary data.</text>
</comment>
<name>A0A2W7MUA9_9BACI</name>
<evidence type="ECO:0000313" key="2">
    <source>
        <dbReference type="Proteomes" id="UP000248646"/>
    </source>
</evidence>
<dbReference type="Proteomes" id="UP000248646">
    <property type="component" value="Unassembled WGS sequence"/>
</dbReference>
<keyword evidence="2" id="KW-1185">Reference proteome</keyword>
<evidence type="ECO:0000313" key="1">
    <source>
        <dbReference type="EMBL" id="PZX07401.1"/>
    </source>
</evidence>
<reference evidence="1 2" key="1">
    <citation type="submission" date="2018-06" db="EMBL/GenBank/DDBJ databases">
        <title>Genomic Encyclopedia of Type Strains, Phase IV (KMG-IV): sequencing the most valuable type-strain genomes for metagenomic binning, comparative biology and taxonomic classification.</title>
        <authorList>
            <person name="Goeker M."/>
        </authorList>
    </citation>
    <scope>NUCLEOTIDE SEQUENCE [LARGE SCALE GENOMIC DNA]</scope>
    <source>
        <strain evidence="1 2">DSM 5</strain>
    </source>
</reference>
<dbReference type="AlphaFoldDB" id="A0A2W7MUA9"/>
<dbReference type="EMBL" id="QKZI01000001">
    <property type="protein sequence ID" value="PZX07401.1"/>
    <property type="molecule type" value="Genomic_DNA"/>
</dbReference>
<proteinExistence type="predicted"/>
<accession>A0A2W7MUA9</accession>
<dbReference type="OrthoDB" id="2736688at2"/>
<protein>
    <submittedName>
        <fullName evidence="1">Uncharacterized protein</fullName>
    </submittedName>
</protein>
<sequence length="80" mass="9647">MIIIKKSDDKIIYCYCCRKRTLFVCRDLHNNSGVDSHCSECPYVWFEWQNRAVEREKEKWLEYNGGVVNKLKVNKKVFIQ</sequence>
<gene>
    <name evidence="1" type="ORF">C7437_101514</name>
</gene>
<organism evidence="1 2">
    <name type="scientific">Psychrobacillus insolitus</name>
    <dbReference type="NCBI Taxonomy" id="1461"/>
    <lineage>
        <taxon>Bacteria</taxon>
        <taxon>Bacillati</taxon>
        <taxon>Bacillota</taxon>
        <taxon>Bacilli</taxon>
        <taxon>Bacillales</taxon>
        <taxon>Bacillaceae</taxon>
        <taxon>Psychrobacillus</taxon>
    </lineage>
</organism>